<dbReference type="EMBL" id="JAGEPF010000018">
    <property type="protein sequence ID" value="MBO2461678.1"/>
    <property type="molecule type" value="Genomic_DNA"/>
</dbReference>
<evidence type="ECO:0000256" key="1">
    <source>
        <dbReference type="SAM" id="MobiDB-lite"/>
    </source>
</evidence>
<feature type="compositionally biased region" description="Gly residues" evidence="1">
    <location>
        <begin position="91"/>
        <end position="104"/>
    </location>
</feature>
<sequence>MTAPSWGGRYVVAVERVDWWALRHALPRPTLPLHLIERAPAMCETVQVLPLLVMGTAMLDFWGEESTCPACRTAIAAAEAARPAESSDDSGGTGGGSGGAARGG</sequence>
<keyword evidence="3" id="KW-1185">Reference proteome</keyword>
<dbReference type="Proteomes" id="UP000680206">
    <property type="component" value="Unassembled WGS sequence"/>
</dbReference>
<reference evidence="2 3" key="1">
    <citation type="submission" date="2021-03" db="EMBL/GenBank/DDBJ databases">
        <title>Actinomadura violae sp. nov., isolated from lichen in Thailand.</title>
        <authorList>
            <person name="Kanchanasin P."/>
            <person name="Saeng-In P."/>
            <person name="Phongsopitanun W."/>
            <person name="Yuki M."/>
            <person name="Kudo T."/>
            <person name="Ohkuma M."/>
            <person name="Tanasupawat S."/>
        </authorList>
    </citation>
    <scope>NUCLEOTIDE SEQUENCE [LARGE SCALE GENOMIC DNA]</scope>
    <source>
        <strain evidence="2 3">LCR2-06</strain>
    </source>
</reference>
<protein>
    <submittedName>
        <fullName evidence="2">Uncharacterized protein</fullName>
    </submittedName>
</protein>
<accession>A0ABS3RZG0</accession>
<evidence type="ECO:0000313" key="3">
    <source>
        <dbReference type="Proteomes" id="UP000680206"/>
    </source>
</evidence>
<name>A0ABS3RZG0_9ACTN</name>
<dbReference type="RefSeq" id="WP_208245118.1">
    <property type="nucleotide sequence ID" value="NZ_JAGEPF010000018.1"/>
</dbReference>
<organism evidence="2 3">
    <name type="scientific">Actinomadura violacea</name>
    <dbReference type="NCBI Taxonomy" id="2819934"/>
    <lineage>
        <taxon>Bacteria</taxon>
        <taxon>Bacillati</taxon>
        <taxon>Actinomycetota</taxon>
        <taxon>Actinomycetes</taxon>
        <taxon>Streptosporangiales</taxon>
        <taxon>Thermomonosporaceae</taxon>
        <taxon>Actinomadura</taxon>
    </lineage>
</organism>
<evidence type="ECO:0000313" key="2">
    <source>
        <dbReference type="EMBL" id="MBO2461678.1"/>
    </source>
</evidence>
<gene>
    <name evidence="2" type="ORF">J4709_29325</name>
</gene>
<comment type="caution">
    <text evidence="2">The sequence shown here is derived from an EMBL/GenBank/DDBJ whole genome shotgun (WGS) entry which is preliminary data.</text>
</comment>
<proteinExistence type="predicted"/>
<feature type="region of interest" description="Disordered" evidence="1">
    <location>
        <begin position="79"/>
        <end position="104"/>
    </location>
</feature>